<evidence type="ECO:0000313" key="1">
    <source>
        <dbReference type="EMBL" id="CAD8105254.1"/>
    </source>
</evidence>
<dbReference type="EMBL" id="CAJJDM010000129">
    <property type="protein sequence ID" value="CAD8105254.1"/>
    <property type="molecule type" value="Genomic_DNA"/>
</dbReference>
<name>A0A8S1PQS2_PARPR</name>
<organism evidence="1 2">
    <name type="scientific">Paramecium primaurelia</name>
    <dbReference type="NCBI Taxonomy" id="5886"/>
    <lineage>
        <taxon>Eukaryota</taxon>
        <taxon>Sar</taxon>
        <taxon>Alveolata</taxon>
        <taxon>Ciliophora</taxon>
        <taxon>Intramacronucleata</taxon>
        <taxon>Oligohymenophorea</taxon>
        <taxon>Peniculida</taxon>
        <taxon>Parameciidae</taxon>
        <taxon>Paramecium</taxon>
    </lineage>
</organism>
<sequence length="361" mass="44098">MLYDNLSDDKLIIDNHNFHLIDDPRNVSQDTDYYSTNLLFEKLRSGKQTRYCKVCRVNVHYRKYLSHLGTKQHIRISNYKVFKYYQQKKQLQQLKKNSQILWWDYVNVINQMIKQKYTIDQYFNDTFEMYLNLFIYIKSWHKKQLNSLFRFLYQFKVYRVKTKHLIQYIKYEWGSYIYLSALKAYRLEFHLGADLDLDELVKDKAIAQRKKKTIQIFQQIDQNQMQVYVYRFIYQLMFDNIELSFFLHLLFVLHCGVIQLIKLKTSQILMLNENLFKFQISESKVHFISKDSQYGQFIDQYLSQDNELFFKNIKNTSCLYRQFRSHVNNYLHYSQDLFYAQFLTSVTLSMIKNLPIVYHSS</sequence>
<comment type="caution">
    <text evidence="1">The sequence shown here is derived from an EMBL/GenBank/DDBJ whole genome shotgun (WGS) entry which is preliminary data.</text>
</comment>
<dbReference type="AlphaFoldDB" id="A0A8S1PQS2"/>
<accession>A0A8S1PQS2</accession>
<protein>
    <submittedName>
        <fullName evidence="1">Uncharacterized protein</fullName>
    </submittedName>
</protein>
<reference evidence="1" key="1">
    <citation type="submission" date="2021-01" db="EMBL/GenBank/DDBJ databases">
        <authorList>
            <consortium name="Genoscope - CEA"/>
            <person name="William W."/>
        </authorList>
    </citation>
    <scope>NUCLEOTIDE SEQUENCE</scope>
</reference>
<gene>
    <name evidence="1" type="ORF">PPRIM_AZ9-3.1.T1260140</name>
</gene>
<dbReference type="Proteomes" id="UP000688137">
    <property type="component" value="Unassembled WGS sequence"/>
</dbReference>
<evidence type="ECO:0000313" key="2">
    <source>
        <dbReference type="Proteomes" id="UP000688137"/>
    </source>
</evidence>
<keyword evidence="2" id="KW-1185">Reference proteome</keyword>
<proteinExistence type="predicted"/>